<dbReference type="Gene3D" id="1.10.260.40">
    <property type="entry name" value="lambda repressor-like DNA-binding domains"/>
    <property type="match status" value="1"/>
</dbReference>
<dbReference type="SMART" id="SM00530">
    <property type="entry name" value="HTH_XRE"/>
    <property type="match status" value="1"/>
</dbReference>
<feature type="region of interest" description="Disordered" evidence="1">
    <location>
        <begin position="145"/>
        <end position="222"/>
    </location>
</feature>
<dbReference type="Pfam" id="PF01381">
    <property type="entry name" value="HTH_3"/>
    <property type="match status" value="1"/>
</dbReference>
<gene>
    <name evidence="4" type="ORF">UFOVP1191_39</name>
    <name evidence="5" type="ORF">UFOVP1252_20</name>
    <name evidence="3" type="ORF">UFOVP529_101</name>
</gene>
<feature type="compositionally biased region" description="Basic and acidic residues" evidence="1">
    <location>
        <begin position="208"/>
        <end position="222"/>
    </location>
</feature>
<dbReference type="EMBL" id="LR797158">
    <property type="protein sequence ID" value="CAB4190167.1"/>
    <property type="molecule type" value="Genomic_DNA"/>
</dbReference>
<dbReference type="InterPro" id="IPR001387">
    <property type="entry name" value="Cro/C1-type_HTH"/>
</dbReference>
<dbReference type="InterPro" id="IPR010982">
    <property type="entry name" value="Lambda_DNA-bd_dom_sf"/>
</dbReference>
<name>A0A6J5R6Z5_9CAUD</name>
<dbReference type="EMBL" id="LR796510">
    <property type="protein sequence ID" value="CAB4149323.1"/>
    <property type="molecule type" value="Genomic_DNA"/>
</dbReference>
<organism evidence="4">
    <name type="scientific">uncultured Caudovirales phage</name>
    <dbReference type="NCBI Taxonomy" id="2100421"/>
    <lineage>
        <taxon>Viruses</taxon>
        <taxon>Duplodnaviria</taxon>
        <taxon>Heunggongvirae</taxon>
        <taxon>Uroviricota</taxon>
        <taxon>Caudoviricetes</taxon>
        <taxon>Peduoviridae</taxon>
        <taxon>Maltschvirus</taxon>
        <taxon>Maltschvirus maltsch</taxon>
    </lineage>
</organism>
<proteinExistence type="predicted"/>
<dbReference type="GO" id="GO:0003677">
    <property type="term" value="F:DNA binding"/>
    <property type="evidence" value="ECO:0007669"/>
    <property type="project" value="InterPro"/>
</dbReference>
<dbReference type="PROSITE" id="PS50943">
    <property type="entry name" value="HTH_CROC1"/>
    <property type="match status" value="1"/>
</dbReference>
<feature type="compositionally biased region" description="Basic and acidic residues" evidence="1">
    <location>
        <begin position="157"/>
        <end position="188"/>
    </location>
</feature>
<reference evidence="4" key="1">
    <citation type="submission" date="2020-05" db="EMBL/GenBank/DDBJ databases">
        <authorList>
            <person name="Chiriac C."/>
            <person name="Salcher M."/>
            <person name="Ghai R."/>
            <person name="Kavagutti S V."/>
        </authorList>
    </citation>
    <scope>NUCLEOTIDE SEQUENCE</scope>
</reference>
<accession>A0A6J5R6Z5</accession>
<evidence type="ECO:0000313" key="4">
    <source>
        <dbReference type="EMBL" id="CAB4190167.1"/>
    </source>
</evidence>
<protein>
    <submittedName>
        <fullName evidence="4">HTH_XRE domain containing protein</fullName>
    </submittedName>
</protein>
<evidence type="ECO:0000259" key="2">
    <source>
        <dbReference type="PROSITE" id="PS50943"/>
    </source>
</evidence>
<dbReference type="EMBL" id="LR797211">
    <property type="protein sequence ID" value="CAB4194357.1"/>
    <property type="molecule type" value="Genomic_DNA"/>
</dbReference>
<dbReference type="CDD" id="cd00093">
    <property type="entry name" value="HTH_XRE"/>
    <property type="match status" value="1"/>
</dbReference>
<evidence type="ECO:0000313" key="5">
    <source>
        <dbReference type="EMBL" id="CAB4194357.1"/>
    </source>
</evidence>
<sequence>MALIEQMRKQGVTSNDLANKMKVSHSAVRMWVNGKTLPTWANISLLADYLDSQGLAKFGHKALERTCEFCGKKFNILELRYGAQKTCSNICSRKMHSTSAKPNKEIKVLNAIADYCKTDCEFGDTGSCRNSACFLAPFTPLPFAESSMQTPTKRRPMSHEDRQKRSEWSKKYFANKENRDRQAARTREALAGLSEEQKMAHRRSISKHYADKRAAVETKTIE</sequence>
<evidence type="ECO:0000256" key="1">
    <source>
        <dbReference type="SAM" id="MobiDB-lite"/>
    </source>
</evidence>
<feature type="domain" description="HTH cro/C1-type" evidence="2">
    <location>
        <begin position="3"/>
        <end position="58"/>
    </location>
</feature>
<dbReference type="SUPFAM" id="SSF47413">
    <property type="entry name" value="lambda repressor-like DNA-binding domains"/>
    <property type="match status" value="1"/>
</dbReference>
<evidence type="ECO:0000313" key="3">
    <source>
        <dbReference type="EMBL" id="CAB4149323.1"/>
    </source>
</evidence>